<evidence type="ECO:0000313" key="2">
    <source>
        <dbReference type="Proteomes" id="UP001057402"/>
    </source>
</evidence>
<reference evidence="2" key="1">
    <citation type="journal article" date="2023" name="Front. Plant Sci.">
        <title>Chromosomal-level genome assembly of Melastoma candidum provides insights into trichome evolution.</title>
        <authorList>
            <person name="Zhong Y."/>
            <person name="Wu W."/>
            <person name="Sun C."/>
            <person name="Zou P."/>
            <person name="Liu Y."/>
            <person name="Dai S."/>
            <person name="Zhou R."/>
        </authorList>
    </citation>
    <scope>NUCLEOTIDE SEQUENCE [LARGE SCALE GENOMIC DNA]</scope>
</reference>
<organism evidence="1 2">
    <name type="scientific">Melastoma candidum</name>
    <dbReference type="NCBI Taxonomy" id="119954"/>
    <lineage>
        <taxon>Eukaryota</taxon>
        <taxon>Viridiplantae</taxon>
        <taxon>Streptophyta</taxon>
        <taxon>Embryophyta</taxon>
        <taxon>Tracheophyta</taxon>
        <taxon>Spermatophyta</taxon>
        <taxon>Magnoliopsida</taxon>
        <taxon>eudicotyledons</taxon>
        <taxon>Gunneridae</taxon>
        <taxon>Pentapetalae</taxon>
        <taxon>rosids</taxon>
        <taxon>malvids</taxon>
        <taxon>Myrtales</taxon>
        <taxon>Melastomataceae</taxon>
        <taxon>Melastomatoideae</taxon>
        <taxon>Melastomateae</taxon>
        <taxon>Melastoma</taxon>
    </lineage>
</organism>
<proteinExistence type="predicted"/>
<evidence type="ECO:0000313" key="1">
    <source>
        <dbReference type="EMBL" id="KAI4368938.1"/>
    </source>
</evidence>
<name>A0ACB9QQK1_9MYRT</name>
<sequence>MMFLSQDLLCIIPGDESIEGKMLRLKQYYTLCSSASLQDIIARFVRRPGEPINWDMLPQKVAVQVDGTHPTLYIPELIRILIDVNGLTWEEAWKITQRTVIYTNHTVVPEALDHKKHRTNKLISLVANNEDFQAERWKSKRRNKMKVAAFLREKTRYVVSPDAMFDEQVVKRIHEYKRDC</sequence>
<dbReference type="Proteomes" id="UP001057402">
    <property type="component" value="Chromosome 5"/>
</dbReference>
<accession>A0ACB9QQK1</accession>
<gene>
    <name evidence="1" type="ORF">MLD38_017438</name>
</gene>
<keyword evidence="2" id="KW-1185">Reference proteome</keyword>
<comment type="caution">
    <text evidence="1">The sequence shown here is derived from an EMBL/GenBank/DDBJ whole genome shotgun (WGS) entry which is preliminary data.</text>
</comment>
<protein>
    <submittedName>
        <fullName evidence="1">Uncharacterized protein</fullName>
    </submittedName>
</protein>
<dbReference type="EMBL" id="CM042884">
    <property type="protein sequence ID" value="KAI4368938.1"/>
    <property type="molecule type" value="Genomic_DNA"/>
</dbReference>